<evidence type="ECO:0000256" key="1">
    <source>
        <dbReference type="SAM" id="MobiDB-lite"/>
    </source>
</evidence>
<dbReference type="EMBL" id="CP022295">
    <property type="protein sequence ID" value="QSR26667.1"/>
    <property type="molecule type" value="Genomic_DNA"/>
</dbReference>
<dbReference type="SUPFAM" id="SSF110296">
    <property type="entry name" value="Oligoxyloglucan reducing end-specific cellobiohydrolase"/>
    <property type="match status" value="1"/>
</dbReference>
<organism evidence="3 4">
    <name type="scientific">Nocardioides aromaticivorans</name>
    <dbReference type="NCBI Taxonomy" id="200618"/>
    <lineage>
        <taxon>Bacteria</taxon>
        <taxon>Bacillati</taxon>
        <taxon>Actinomycetota</taxon>
        <taxon>Actinomycetes</taxon>
        <taxon>Propionibacteriales</taxon>
        <taxon>Nocardioidaceae</taxon>
        <taxon>Nocardioides</taxon>
    </lineage>
</organism>
<proteinExistence type="predicted"/>
<keyword evidence="2" id="KW-1133">Transmembrane helix</keyword>
<reference evidence="3 4" key="1">
    <citation type="submission" date="2017-06" db="EMBL/GenBank/DDBJ databases">
        <title>Complete Genome Sequence of the Soil Carbazole-Degrading Bacterium Nocardioides aromaticivorans IC177.</title>
        <authorList>
            <person name="Vejarano F."/>
            <person name="Suzuki-Minakuchi C."/>
            <person name="Ohtsubo Y."/>
            <person name="Tsuda M."/>
            <person name="Okada K."/>
            <person name="Nojiri H."/>
        </authorList>
    </citation>
    <scope>NUCLEOTIDE SEQUENCE [LARGE SCALE GENOMIC DNA]</scope>
    <source>
        <strain evidence="3 4">IC177</strain>
    </source>
</reference>
<keyword evidence="2" id="KW-0472">Membrane</keyword>
<dbReference type="Proteomes" id="UP000662818">
    <property type="component" value="Chromosome"/>
</dbReference>
<evidence type="ECO:0008006" key="5">
    <source>
        <dbReference type="Google" id="ProtNLM"/>
    </source>
</evidence>
<dbReference type="InterPro" id="IPR015943">
    <property type="entry name" value="WD40/YVTN_repeat-like_dom_sf"/>
</dbReference>
<name>A0ABX7PLL9_9ACTN</name>
<keyword evidence="2" id="KW-0812">Transmembrane</keyword>
<sequence>MSNALEDALRGAFAAEVDVDTARFADGVRAGVRRRRQTRLAVAGTAAAALALAGAVAVGIGSSADDERRPTNHVSDGNTEGLGGVPDAPASLAVAGDRLFALVTDLECDCSRVYRRDERWIELGEIPTWEVLRLQVASNGTDAWVEGASGGSIWASHDGARTWTTLDLPPLRGGEQEDQRTLAVNDDGAMVFQDSTDEAWFVSPGSDELTPVAVSDDVDPSAVVAVGDAFVLVPALHAEVDSTDLAVTRDLGETWSTLPQPCNGGAVSSTGALFVGCTEDDGKVHISRWRPEQAGFEPFRAVATAANDGYAAIDDDRLMLRLRDDERLITADGEQAITTYLPPDEVTRGLAAIGDHLWLAAFGAFQESLDGGRTWRPVR</sequence>
<evidence type="ECO:0000256" key="2">
    <source>
        <dbReference type="SAM" id="Phobius"/>
    </source>
</evidence>
<protein>
    <recommendedName>
        <fullName evidence="5">Photosynthesis system II assembly factor Ycf48/Hcf136-like domain-containing protein</fullName>
    </recommendedName>
</protein>
<evidence type="ECO:0000313" key="3">
    <source>
        <dbReference type="EMBL" id="QSR26667.1"/>
    </source>
</evidence>
<feature type="transmembrane region" description="Helical" evidence="2">
    <location>
        <begin position="40"/>
        <end position="60"/>
    </location>
</feature>
<dbReference type="Gene3D" id="2.130.10.10">
    <property type="entry name" value="YVTN repeat-like/Quinoprotein amine dehydrogenase"/>
    <property type="match status" value="1"/>
</dbReference>
<evidence type="ECO:0000313" key="4">
    <source>
        <dbReference type="Proteomes" id="UP000662818"/>
    </source>
</evidence>
<gene>
    <name evidence="3" type="ORF">CFH99_13625</name>
</gene>
<dbReference type="RefSeq" id="WP_207005894.1">
    <property type="nucleotide sequence ID" value="NZ_CP022295.1"/>
</dbReference>
<feature type="region of interest" description="Disordered" evidence="1">
    <location>
        <begin position="63"/>
        <end position="85"/>
    </location>
</feature>
<accession>A0ABX7PLL9</accession>
<keyword evidence="4" id="KW-1185">Reference proteome</keyword>